<organism evidence="2 3">
    <name type="scientific">Vallitalea pronyensis</name>
    <dbReference type="NCBI Taxonomy" id="1348613"/>
    <lineage>
        <taxon>Bacteria</taxon>
        <taxon>Bacillati</taxon>
        <taxon>Bacillota</taxon>
        <taxon>Clostridia</taxon>
        <taxon>Lachnospirales</taxon>
        <taxon>Vallitaleaceae</taxon>
        <taxon>Vallitalea</taxon>
    </lineage>
</organism>
<keyword evidence="3" id="KW-1185">Reference proteome</keyword>
<dbReference type="KEGG" id="vpy:HZI73_23280"/>
<feature type="signal peptide" evidence="1">
    <location>
        <begin position="1"/>
        <end position="28"/>
    </location>
</feature>
<sequence length="455" mass="50421">MKTKRKLTSKLLSMVLMLSMVFGTTVIATTVESRAASDKYIITAVYDNLDDEDMYIFANRLEYIGYIRDTVDTNVSYYSLRDYLQDSSIKTIYHTGHGGVGTISTADYTYSASDATVRAENVIIATCLTLRDTTWKSMFGSTAKNIMGYTNNSYDGTDDTVADWTGYYLGQGYSYLYSWYYANSPISSLNDRWCAYVREGNSIVTYAPSRSYASANQVRVAGLHGEMIKENVKVSQDLLMDERTFEDQFNSDKAITISPANNRNRMASMDFASAAAPVKANEVFLEKVTTSQSKAEEIAEAWLQDNGYSDKDITLDYVSAVEATVDDNEAMTVGYIVRYARHIDGLNIRSNGATDHVSLLINGEEIVHVSEMWSDFQVASNEAMTETKIMPVNRALTNAVSEISSQLKSGTVNFVAVNPCYSVVDGNIVPAYEFVDEQGTNAIVSAETGQFISVK</sequence>
<name>A0A8J8MNL3_9FIRM</name>
<protein>
    <submittedName>
        <fullName evidence="2">Uncharacterized protein</fullName>
    </submittedName>
</protein>
<dbReference type="RefSeq" id="WP_212695735.1">
    <property type="nucleotide sequence ID" value="NZ_CP058649.1"/>
</dbReference>
<proteinExistence type="predicted"/>
<gene>
    <name evidence="2" type="ORF">HZI73_23280</name>
</gene>
<dbReference type="EMBL" id="CP058649">
    <property type="protein sequence ID" value="QUI25035.1"/>
    <property type="molecule type" value="Genomic_DNA"/>
</dbReference>
<evidence type="ECO:0000313" key="3">
    <source>
        <dbReference type="Proteomes" id="UP000683246"/>
    </source>
</evidence>
<accession>A0A8J8MNL3</accession>
<evidence type="ECO:0000313" key="2">
    <source>
        <dbReference type="EMBL" id="QUI25035.1"/>
    </source>
</evidence>
<feature type="chain" id="PRO_5035306586" evidence="1">
    <location>
        <begin position="29"/>
        <end position="455"/>
    </location>
</feature>
<evidence type="ECO:0000256" key="1">
    <source>
        <dbReference type="SAM" id="SignalP"/>
    </source>
</evidence>
<reference evidence="2" key="1">
    <citation type="submission" date="2020-07" db="EMBL/GenBank/DDBJ databases">
        <title>Vallitalea pronyensis genome.</title>
        <authorList>
            <person name="Postec A."/>
        </authorList>
    </citation>
    <scope>NUCLEOTIDE SEQUENCE</scope>
    <source>
        <strain evidence="2">FatNI3</strain>
    </source>
</reference>
<dbReference type="AlphaFoldDB" id="A0A8J8MNL3"/>
<dbReference type="Proteomes" id="UP000683246">
    <property type="component" value="Chromosome"/>
</dbReference>
<keyword evidence="1" id="KW-0732">Signal</keyword>